<dbReference type="AlphaFoldDB" id="A0A7S0G0P3"/>
<accession>A0A7S0G0P3</accession>
<feature type="compositionally biased region" description="Polar residues" evidence="1">
    <location>
        <begin position="42"/>
        <end position="56"/>
    </location>
</feature>
<feature type="compositionally biased region" description="Polar residues" evidence="1">
    <location>
        <begin position="92"/>
        <end position="104"/>
    </location>
</feature>
<protein>
    <recommendedName>
        <fullName evidence="2">BZIP domain-containing protein</fullName>
    </recommendedName>
</protein>
<dbReference type="SUPFAM" id="SSF57959">
    <property type="entry name" value="Leucine zipper domain"/>
    <property type="match status" value="1"/>
</dbReference>
<dbReference type="InterPro" id="IPR004827">
    <property type="entry name" value="bZIP"/>
</dbReference>
<dbReference type="PROSITE" id="PS50217">
    <property type="entry name" value="BZIP"/>
    <property type="match status" value="1"/>
</dbReference>
<feature type="domain" description="BZIP" evidence="2">
    <location>
        <begin position="65"/>
        <end position="121"/>
    </location>
</feature>
<feature type="compositionally biased region" description="Basic and acidic residues" evidence="1">
    <location>
        <begin position="57"/>
        <end position="77"/>
    </location>
</feature>
<gene>
    <name evidence="3" type="ORF">RMAR0315_LOCUS4490</name>
</gene>
<dbReference type="InterPro" id="IPR046347">
    <property type="entry name" value="bZIP_sf"/>
</dbReference>
<dbReference type="GO" id="GO:0003700">
    <property type="term" value="F:DNA-binding transcription factor activity"/>
    <property type="evidence" value="ECO:0007669"/>
    <property type="project" value="InterPro"/>
</dbReference>
<proteinExistence type="predicted"/>
<feature type="compositionally biased region" description="Basic and acidic residues" evidence="1">
    <location>
        <begin position="10"/>
        <end position="26"/>
    </location>
</feature>
<organism evidence="3">
    <name type="scientific">Rhodosorus marinus</name>
    <dbReference type="NCBI Taxonomy" id="101924"/>
    <lineage>
        <taxon>Eukaryota</taxon>
        <taxon>Rhodophyta</taxon>
        <taxon>Stylonematophyceae</taxon>
        <taxon>Stylonematales</taxon>
        <taxon>Stylonemataceae</taxon>
        <taxon>Rhodosorus</taxon>
    </lineage>
</organism>
<dbReference type="Gene3D" id="1.20.5.170">
    <property type="match status" value="1"/>
</dbReference>
<feature type="region of interest" description="Disordered" evidence="1">
    <location>
        <begin position="1"/>
        <end position="105"/>
    </location>
</feature>
<reference evidence="3" key="1">
    <citation type="submission" date="2021-01" db="EMBL/GenBank/DDBJ databases">
        <authorList>
            <person name="Corre E."/>
            <person name="Pelletier E."/>
            <person name="Niang G."/>
            <person name="Scheremetjew M."/>
            <person name="Finn R."/>
            <person name="Kale V."/>
            <person name="Holt S."/>
            <person name="Cochrane G."/>
            <person name="Meng A."/>
            <person name="Brown T."/>
            <person name="Cohen L."/>
        </authorList>
    </citation>
    <scope>NUCLEOTIDE SEQUENCE</scope>
    <source>
        <strain evidence="3">UTEX LB 2760</strain>
    </source>
</reference>
<evidence type="ECO:0000259" key="2">
    <source>
        <dbReference type="PROSITE" id="PS50217"/>
    </source>
</evidence>
<name>A0A7S0G0P3_9RHOD</name>
<evidence type="ECO:0000313" key="3">
    <source>
        <dbReference type="EMBL" id="CAD8394505.1"/>
    </source>
</evidence>
<sequence>MIGVMSEGTSEGRSREIGQELSAPDKRKLRRQVLAEKKRQQKQPQGIQKPSRSRSASQKDEGKSEEALSHRVLRSRELAMNARQKKKEKLDSLQSEISKLQQKASELETENKELLWKVQSLADDMYNPERNNSRGR</sequence>
<dbReference type="EMBL" id="HBEK01008245">
    <property type="protein sequence ID" value="CAD8394505.1"/>
    <property type="molecule type" value="Transcribed_RNA"/>
</dbReference>
<evidence type="ECO:0000256" key="1">
    <source>
        <dbReference type="SAM" id="MobiDB-lite"/>
    </source>
</evidence>